<evidence type="ECO:0000256" key="6">
    <source>
        <dbReference type="ARBA" id="ARBA00015153"/>
    </source>
</evidence>
<dbReference type="Pfam" id="PF00628">
    <property type="entry name" value="PHD"/>
    <property type="match status" value="1"/>
</dbReference>
<keyword evidence="12" id="KW-0560">Oxidoreductase</keyword>
<evidence type="ECO:0000256" key="1">
    <source>
        <dbReference type="ARBA" id="ARBA00001954"/>
    </source>
</evidence>
<dbReference type="VEuPathDB" id="FungiDB:YALI1_E35759g"/>
<dbReference type="AlphaFoldDB" id="A0A1D8NKL9"/>
<dbReference type="OMA" id="SVYYTVC"/>
<dbReference type="Pfam" id="PF17811">
    <property type="entry name" value="JHD"/>
    <property type="match status" value="1"/>
</dbReference>
<dbReference type="PROSITE" id="PS50016">
    <property type="entry name" value="ZF_PHD_2"/>
    <property type="match status" value="1"/>
</dbReference>
<dbReference type="GO" id="GO:0008270">
    <property type="term" value="F:zinc ion binding"/>
    <property type="evidence" value="ECO:0007669"/>
    <property type="project" value="UniProtKB-KW"/>
</dbReference>
<comment type="catalytic activity">
    <reaction evidence="18">
        <text>N(6),N(6)-dimethyl-L-lysyl(36)-[histone H3] + 2 2-oxoglutarate + 2 O2 = L-lysyl(36)-[histone H3] + 2 formaldehyde + 2 succinate + 2 CO2</text>
        <dbReference type="Rhea" id="RHEA:42032"/>
        <dbReference type="Rhea" id="RHEA-COMP:9785"/>
        <dbReference type="Rhea" id="RHEA-COMP:9787"/>
        <dbReference type="ChEBI" id="CHEBI:15379"/>
        <dbReference type="ChEBI" id="CHEBI:16526"/>
        <dbReference type="ChEBI" id="CHEBI:16810"/>
        <dbReference type="ChEBI" id="CHEBI:16842"/>
        <dbReference type="ChEBI" id="CHEBI:29969"/>
        <dbReference type="ChEBI" id="CHEBI:30031"/>
        <dbReference type="ChEBI" id="CHEBI:61976"/>
        <dbReference type="EC" id="1.14.11.27"/>
    </reaction>
</comment>
<keyword evidence="15" id="KW-0804">Transcription</keyword>
<evidence type="ECO:0000256" key="17">
    <source>
        <dbReference type="ARBA" id="ARBA00031083"/>
    </source>
</evidence>
<dbReference type="VEuPathDB" id="FungiDB:YALI0_E30393g"/>
<evidence type="ECO:0000313" key="23">
    <source>
        <dbReference type="EMBL" id="AOW06176.1"/>
    </source>
</evidence>
<dbReference type="EC" id="1.14.11.27" evidence="5"/>
<keyword evidence="8 19" id="KW-0863">Zinc-finger</keyword>
<evidence type="ECO:0000256" key="13">
    <source>
        <dbReference type="ARBA" id="ARBA00023004"/>
    </source>
</evidence>
<evidence type="ECO:0000256" key="10">
    <source>
        <dbReference type="ARBA" id="ARBA00022853"/>
    </source>
</evidence>
<keyword evidence="14" id="KW-0805">Transcription regulation</keyword>
<dbReference type="GO" id="GO:0005634">
    <property type="term" value="C:nucleus"/>
    <property type="evidence" value="ECO:0007669"/>
    <property type="project" value="UniProtKB-SubCell"/>
</dbReference>
<evidence type="ECO:0000256" key="9">
    <source>
        <dbReference type="ARBA" id="ARBA00022833"/>
    </source>
</evidence>
<keyword evidence="11" id="KW-0223">Dioxygenase</keyword>
<evidence type="ECO:0000256" key="7">
    <source>
        <dbReference type="ARBA" id="ARBA00022723"/>
    </source>
</evidence>
<feature type="compositionally biased region" description="Basic and acidic residues" evidence="20">
    <location>
        <begin position="477"/>
        <end position="510"/>
    </location>
</feature>
<dbReference type="GeneID" id="2912961"/>
<evidence type="ECO:0000259" key="22">
    <source>
        <dbReference type="PROSITE" id="PS51184"/>
    </source>
</evidence>
<dbReference type="PROSITE" id="PS51184">
    <property type="entry name" value="JMJC"/>
    <property type="match status" value="1"/>
</dbReference>
<evidence type="ECO:0000256" key="16">
    <source>
        <dbReference type="ARBA" id="ARBA00023242"/>
    </source>
</evidence>
<protein>
    <recommendedName>
        <fullName evidence="6">JmjC domain-containing histone demethylation protein 1</fullName>
        <ecNumber evidence="5">1.14.11.27</ecNumber>
    </recommendedName>
    <alternativeName>
        <fullName evidence="17">[Histone-H3]-lysine-36 demethylase 1</fullName>
    </alternativeName>
</protein>
<reference evidence="23 25" key="1">
    <citation type="journal article" date="2016" name="PLoS ONE">
        <title>Sequence Assembly of Yarrowia lipolytica Strain W29/CLIB89 Shows Transposable Element Diversity.</title>
        <authorList>
            <person name="Magnan C."/>
            <person name="Yu J."/>
            <person name="Chang I."/>
            <person name="Jahn E."/>
            <person name="Kanomata Y."/>
            <person name="Wu J."/>
            <person name="Zeller M."/>
            <person name="Oakes M."/>
            <person name="Baldi P."/>
            <person name="Sandmeyer S."/>
        </authorList>
    </citation>
    <scope>NUCLEOTIDE SEQUENCE [LARGE SCALE GENOMIC DNA]</scope>
    <source>
        <strain evidence="23">CLIB89</strain>
        <strain evidence="25">CLIB89(W29)</strain>
    </source>
</reference>
<name>A0A1D8NKL9_YARLL</name>
<dbReference type="Proteomes" id="UP000182444">
    <property type="component" value="Chromosome 1E"/>
</dbReference>
<proteinExistence type="inferred from homology"/>
<dbReference type="InterPro" id="IPR050690">
    <property type="entry name" value="JHDM1_Histone_Demethylase"/>
</dbReference>
<dbReference type="InterPro" id="IPR019787">
    <property type="entry name" value="Znf_PHD-finger"/>
</dbReference>
<dbReference type="Gene3D" id="2.60.120.650">
    <property type="entry name" value="Cupin"/>
    <property type="match status" value="1"/>
</dbReference>
<dbReference type="EMBL" id="CP017557">
    <property type="protein sequence ID" value="AOW06176.1"/>
    <property type="molecule type" value="Genomic_DNA"/>
</dbReference>
<dbReference type="PANTHER" id="PTHR23123">
    <property type="entry name" value="PHD/F-BOX CONTAINING PROTEIN"/>
    <property type="match status" value="1"/>
</dbReference>
<sequence length="510" mass="57824">MPNRCDFCTSSSTKDKQQWTQCDGCDRWVHDVCVSITDPVSYAKYHCPTCTKTKGPSLYKRQSKRKKIDIDYAAMHSGNVDMSLRTRHVHSSRFTDVAASAQNKEPFKRVSGTELTLDWAQSSDGLNEPVIVPKEYKDTLGMYIPEDLTVRQVAEAVGMESPVEVINVVSQNGSPGWNMGKWTEYYEDIEGRDTILNVISLEISASALGKTIVRPTLVRELDLVDRVWPTNTDAARESKPRVSLYALMSVEDSFTDFHIDFAGSSVFYHVLKGRKSFMFIRPTARNLAAYSQWCLSADQNVVFLPDVLSPDSDIYTVHLSPGDTMYIPSGWIHAVHSPQDSLVVGGNFITPLNMKTQIDIAGIEVRTKVPMKFRYPLFAGVMWYYVLQLLANPERLNTMSTKERDGLNSVAEYLSGFIKTMSPTMKDVQYRRFVANFPMEIRPFPGKTLLDYCAMLDFYPKGVQETVDIDIRKKKGESKEKHKIESQLPEEKILQGSKLESKEEVQTENF</sequence>
<gene>
    <name evidence="24" type="ORF">B0I71DRAFT_127854</name>
    <name evidence="23" type="ORF">YALI1_E35759g</name>
</gene>
<dbReference type="InterPro" id="IPR011011">
    <property type="entry name" value="Znf_FYVE_PHD"/>
</dbReference>
<comment type="cofactor">
    <cofactor evidence="1">
        <name>Fe(2+)</name>
        <dbReference type="ChEBI" id="CHEBI:29033"/>
    </cofactor>
</comment>
<evidence type="ECO:0000256" key="11">
    <source>
        <dbReference type="ARBA" id="ARBA00022964"/>
    </source>
</evidence>
<comment type="subcellular location">
    <subcellularLocation>
        <location evidence="3">Nucleus</location>
    </subcellularLocation>
</comment>
<feature type="region of interest" description="Disordered" evidence="20">
    <location>
        <begin position="475"/>
        <end position="510"/>
    </location>
</feature>
<organism evidence="23 25">
    <name type="scientific">Yarrowia lipolytica</name>
    <name type="common">Candida lipolytica</name>
    <dbReference type="NCBI Taxonomy" id="4952"/>
    <lineage>
        <taxon>Eukaryota</taxon>
        <taxon>Fungi</taxon>
        <taxon>Dikarya</taxon>
        <taxon>Ascomycota</taxon>
        <taxon>Saccharomycotina</taxon>
        <taxon>Dipodascomycetes</taxon>
        <taxon>Dipodascales</taxon>
        <taxon>Dipodascales incertae sedis</taxon>
        <taxon>Yarrowia</taxon>
    </lineage>
</organism>
<feature type="domain" description="PHD-type" evidence="21">
    <location>
        <begin position="2"/>
        <end position="53"/>
    </location>
</feature>
<dbReference type="SUPFAM" id="SSF57903">
    <property type="entry name" value="FYVE/PHD zinc finger"/>
    <property type="match status" value="1"/>
</dbReference>
<keyword evidence="16" id="KW-0539">Nucleus</keyword>
<dbReference type="SMART" id="SM00558">
    <property type="entry name" value="JmjC"/>
    <property type="match status" value="1"/>
</dbReference>
<accession>A0A1D8NKL9</accession>
<evidence type="ECO:0000259" key="21">
    <source>
        <dbReference type="PROSITE" id="PS50016"/>
    </source>
</evidence>
<evidence type="ECO:0000256" key="14">
    <source>
        <dbReference type="ARBA" id="ARBA00023015"/>
    </source>
</evidence>
<dbReference type="Pfam" id="PF02373">
    <property type="entry name" value="JmjC"/>
    <property type="match status" value="1"/>
</dbReference>
<dbReference type="GO" id="GO:0140680">
    <property type="term" value="F:histone H3K36me/H3K36me2 demethylase activity"/>
    <property type="evidence" value="ECO:0007669"/>
    <property type="project" value="UniProtKB-EC"/>
</dbReference>
<dbReference type="SMART" id="SM00249">
    <property type="entry name" value="PHD"/>
    <property type="match status" value="1"/>
</dbReference>
<evidence type="ECO:0000256" key="3">
    <source>
        <dbReference type="ARBA" id="ARBA00004123"/>
    </source>
</evidence>
<dbReference type="SUPFAM" id="SSF51197">
    <property type="entry name" value="Clavaminate synthase-like"/>
    <property type="match status" value="1"/>
</dbReference>
<evidence type="ECO:0000256" key="8">
    <source>
        <dbReference type="ARBA" id="ARBA00022771"/>
    </source>
</evidence>
<evidence type="ECO:0000256" key="20">
    <source>
        <dbReference type="SAM" id="MobiDB-lite"/>
    </source>
</evidence>
<dbReference type="eggNOG" id="KOG1633">
    <property type="taxonomic scope" value="Eukaryota"/>
</dbReference>
<evidence type="ECO:0000256" key="5">
    <source>
        <dbReference type="ARBA" id="ARBA00013246"/>
    </source>
</evidence>
<dbReference type="InterPro" id="IPR003347">
    <property type="entry name" value="JmjC_dom"/>
</dbReference>
<evidence type="ECO:0000313" key="26">
    <source>
        <dbReference type="Proteomes" id="UP000256601"/>
    </source>
</evidence>
<keyword evidence="7" id="KW-0479">Metal-binding</keyword>
<keyword evidence="10" id="KW-0156">Chromatin regulator</keyword>
<evidence type="ECO:0000256" key="12">
    <source>
        <dbReference type="ARBA" id="ARBA00023002"/>
    </source>
</evidence>
<keyword evidence="9" id="KW-0862">Zinc</keyword>
<evidence type="ECO:0000313" key="25">
    <source>
        <dbReference type="Proteomes" id="UP000182444"/>
    </source>
</evidence>
<evidence type="ECO:0000256" key="18">
    <source>
        <dbReference type="ARBA" id="ARBA00047915"/>
    </source>
</evidence>
<reference evidence="24 26" key="2">
    <citation type="submission" date="2018-07" db="EMBL/GenBank/DDBJ databases">
        <title>Draft Genome Assemblies for Five Robust Yarrowia lipolytica Strains Exhibiting High Lipid Production and Pentose Sugar Utilization and Sugar Alcohol Secretion from Undetoxified Lignocellulosic Biomass Hydrolysates.</title>
        <authorList>
            <consortium name="DOE Joint Genome Institute"/>
            <person name="Walker C."/>
            <person name="Ryu S."/>
            <person name="Na H."/>
            <person name="Zane M."/>
            <person name="LaButti K."/>
            <person name="Lipzen A."/>
            <person name="Haridas S."/>
            <person name="Barry K."/>
            <person name="Grigoriev I.V."/>
            <person name="Quarterman J."/>
            <person name="Slininger P."/>
            <person name="Dien B."/>
            <person name="Trinh C.T."/>
        </authorList>
    </citation>
    <scope>NUCLEOTIDE SEQUENCE [LARGE SCALE GENOMIC DNA]</scope>
    <source>
        <strain evidence="24 26">YB392</strain>
    </source>
</reference>
<comment type="function">
    <text evidence="2">Histone demethylase that specifically demethylates 'Lys-36' of histone H3, thereby playing a central role in histone code.</text>
</comment>
<evidence type="ECO:0000256" key="15">
    <source>
        <dbReference type="ARBA" id="ARBA00023163"/>
    </source>
</evidence>
<evidence type="ECO:0000256" key="4">
    <source>
        <dbReference type="ARBA" id="ARBA00008037"/>
    </source>
</evidence>
<dbReference type="CDD" id="cd15517">
    <property type="entry name" value="PHD_TCF19_like"/>
    <property type="match status" value="1"/>
</dbReference>
<feature type="domain" description="JmjC" evidence="22">
    <location>
        <begin position="216"/>
        <end position="365"/>
    </location>
</feature>
<dbReference type="InterPro" id="IPR041070">
    <property type="entry name" value="JHD"/>
</dbReference>
<keyword evidence="13" id="KW-0408">Iron</keyword>
<dbReference type="EMBL" id="KZ858955">
    <property type="protein sequence ID" value="RDW28110.1"/>
    <property type="molecule type" value="Genomic_DNA"/>
</dbReference>
<evidence type="ECO:0000256" key="19">
    <source>
        <dbReference type="PROSITE-ProRule" id="PRU00146"/>
    </source>
</evidence>
<evidence type="ECO:0000313" key="24">
    <source>
        <dbReference type="EMBL" id="RDW28110.1"/>
    </source>
</evidence>
<dbReference type="Proteomes" id="UP000256601">
    <property type="component" value="Unassembled WGS sequence"/>
</dbReference>
<dbReference type="SMR" id="A0A1D8NKL9"/>
<dbReference type="KEGG" id="yli:2912961"/>
<evidence type="ECO:0000256" key="2">
    <source>
        <dbReference type="ARBA" id="ARBA00003909"/>
    </source>
</evidence>
<comment type="similarity">
    <text evidence="4">Belongs to the JHDM1 histone demethylase family.</text>
</comment>
<dbReference type="InterPro" id="IPR001965">
    <property type="entry name" value="Znf_PHD"/>
</dbReference>